<name>A0A9X0Y9J3_9PSED</name>
<gene>
    <name evidence="1" type="ORF">JWR99_07020</name>
</gene>
<dbReference type="CDD" id="cd16329">
    <property type="entry name" value="LolA_like"/>
    <property type="match status" value="1"/>
</dbReference>
<organism evidence="1 2">
    <name type="scientific">Pseudomonas lactucae</name>
    <dbReference type="NCBI Taxonomy" id="2813360"/>
    <lineage>
        <taxon>Bacteria</taxon>
        <taxon>Pseudomonadati</taxon>
        <taxon>Pseudomonadota</taxon>
        <taxon>Gammaproteobacteria</taxon>
        <taxon>Pseudomonadales</taxon>
        <taxon>Pseudomonadaceae</taxon>
        <taxon>Pseudomonas</taxon>
    </lineage>
</organism>
<dbReference type="InterPro" id="IPR010752">
    <property type="entry name" value="DUF1329"/>
</dbReference>
<dbReference type="Proteomes" id="UP001154860">
    <property type="component" value="Unassembled WGS sequence"/>
</dbReference>
<reference evidence="1 2" key="2">
    <citation type="journal article" date="2023" name="Plant Pathol.">
        <title>Dismantling and reorganizing Pseudomonas marginalis sensu#lato.</title>
        <authorList>
            <person name="Sawada H."/>
            <person name="Fujikawa T."/>
            <person name="Satou M."/>
        </authorList>
    </citation>
    <scope>NUCLEOTIDE SEQUENCE [LARGE SCALE GENOMIC DNA]</scope>
    <source>
        <strain evidence="1 2">MAFF 301381</strain>
    </source>
</reference>
<reference evidence="1 2" key="1">
    <citation type="journal article" date="2021" name="Int. J. Syst. Evol. Microbiol.">
        <title>Pseudomonas lactucae sp. nov., a pathogen causing bacterial rot of lettuce in Japan.</title>
        <authorList>
            <person name="Sawada H."/>
            <person name="Fujikawa T."/>
            <person name="Satou M."/>
        </authorList>
    </citation>
    <scope>NUCLEOTIDE SEQUENCE [LARGE SCALE GENOMIC DNA]</scope>
    <source>
        <strain evidence="1 2">MAFF 301381</strain>
    </source>
</reference>
<keyword evidence="2" id="KW-1185">Reference proteome</keyword>
<dbReference type="AlphaFoldDB" id="A0A9X0Y9J3"/>
<dbReference type="Gene3D" id="2.50.20.10">
    <property type="entry name" value="Lipoprotein localisation LolA/LolB/LppX"/>
    <property type="match status" value="1"/>
</dbReference>
<sequence>MAVFCSSLQAAGMTPSGAEQAGTASGIPEWRAPQPMLPGWTYGQPRKDFFQYKTDVPLFSIDASNMEKYATQLNPGQVALLKGVKGYSMPVYPSRRTCGVPDFVAQNTQKNVGFSRVDDKNNSLVDAHLPGFPFPKPSSGVEAMWNSKLRYRGVGLEQYSLIVSVSPRKGSSDWIRATADQYNYYPWGVKDGTTFADVSRVEGMAYFSFLQPAALAGQAATFTGAADKPAEAYYYFPGQRRTRRMPSYSYDAPQLGYENQYNIDESYVFAGLMDRFDWKLLGKQELIVPYNALGMYDFKAKYEDVMQPDFIAASQRRYELHRVWVVEATVKEGMRHSAPKRLFYIDEDSWALVGAVDYDAQGNISKVREGEVIPVYETGTCDSYAFVQYNLSSGRYVMDGSPLASGKDLKWIVDGAGNPHMKMSFYNPENLRAMSER</sequence>
<evidence type="ECO:0000313" key="2">
    <source>
        <dbReference type="Proteomes" id="UP001154860"/>
    </source>
</evidence>
<comment type="caution">
    <text evidence="1">The sequence shown here is derived from an EMBL/GenBank/DDBJ whole genome shotgun (WGS) entry which is preliminary data.</text>
</comment>
<protein>
    <submittedName>
        <fullName evidence="1">DUF1329 domain-containing protein</fullName>
    </submittedName>
</protein>
<proteinExistence type="predicted"/>
<dbReference type="EMBL" id="JAFHKJ010000028">
    <property type="protein sequence ID" value="MBN2975747.1"/>
    <property type="molecule type" value="Genomic_DNA"/>
</dbReference>
<evidence type="ECO:0000313" key="1">
    <source>
        <dbReference type="EMBL" id="MBN2975747.1"/>
    </source>
</evidence>
<accession>A0A9X0Y9J3</accession>
<dbReference type="Pfam" id="PF07044">
    <property type="entry name" value="DUF1329"/>
    <property type="match status" value="1"/>
</dbReference>